<dbReference type="PANTHER" id="PTHR30627">
    <property type="entry name" value="PEPTIDOGLYCAN D,D-TRANSPEPTIDASE"/>
    <property type="match status" value="1"/>
</dbReference>
<accession>A0A1M5VZZ2</accession>
<dbReference type="InterPro" id="IPR017790">
    <property type="entry name" value="Penicillin-binding_protein_2"/>
</dbReference>
<evidence type="ECO:0000256" key="4">
    <source>
        <dbReference type="ARBA" id="ARBA00022519"/>
    </source>
</evidence>
<feature type="active site" description="Acyl-ester intermediate" evidence="14">
    <location>
        <position position="333"/>
    </location>
</feature>
<evidence type="ECO:0000256" key="13">
    <source>
        <dbReference type="ARBA" id="ARBA00023316"/>
    </source>
</evidence>
<evidence type="ECO:0000256" key="3">
    <source>
        <dbReference type="ARBA" id="ARBA00022475"/>
    </source>
</evidence>
<evidence type="ECO:0000256" key="1">
    <source>
        <dbReference type="ARBA" id="ARBA00004167"/>
    </source>
</evidence>
<keyword evidence="9 14" id="KW-0133">Cell shape</keyword>
<comment type="similarity">
    <text evidence="14">Belongs to the transpeptidase family. MrdA subfamily.</text>
</comment>
<dbReference type="STRING" id="299255.SAMN02745129_3088"/>
<evidence type="ECO:0000313" key="17">
    <source>
        <dbReference type="EMBL" id="SHH80842.1"/>
    </source>
</evidence>
<feature type="domain" description="Penicillin-binding protein transpeptidase" evidence="15">
    <location>
        <begin position="274"/>
        <end position="612"/>
    </location>
</feature>
<dbReference type="UniPathway" id="UPA00219"/>
<dbReference type="Pfam" id="PF03717">
    <property type="entry name" value="PBP_dimer"/>
    <property type="match status" value="1"/>
</dbReference>
<comment type="caution">
    <text evidence="14">Lacks conserved residue(s) required for the propagation of feature annotation.</text>
</comment>
<dbReference type="EC" id="3.4.16.4" evidence="14"/>
<dbReference type="GO" id="GO:0071555">
    <property type="term" value="P:cell wall organization"/>
    <property type="evidence" value="ECO:0007669"/>
    <property type="project" value="UniProtKB-KW"/>
</dbReference>
<feature type="domain" description="Penicillin-binding protein dimerisation" evidence="16">
    <location>
        <begin position="67"/>
        <end position="242"/>
    </location>
</feature>
<dbReference type="Proteomes" id="UP000184268">
    <property type="component" value="Unassembled WGS sequence"/>
</dbReference>
<evidence type="ECO:0000259" key="15">
    <source>
        <dbReference type="Pfam" id="PF00905"/>
    </source>
</evidence>
<dbReference type="OrthoDB" id="9766847at2"/>
<dbReference type="GO" id="GO:0009002">
    <property type="term" value="F:serine-type D-Ala-D-Ala carboxypeptidase activity"/>
    <property type="evidence" value="ECO:0007669"/>
    <property type="project" value="UniProtKB-UniRule"/>
</dbReference>
<evidence type="ECO:0000256" key="9">
    <source>
        <dbReference type="ARBA" id="ARBA00022960"/>
    </source>
</evidence>
<comment type="catalytic activity">
    <reaction evidence="14">
        <text>Preferential cleavage: (Ac)2-L-Lys-D-Ala-|-D-Ala. Also transpeptidation of peptidyl-alanyl moieties that are N-acyl substituents of D-alanine.</text>
        <dbReference type="EC" id="3.4.16.4"/>
    </reaction>
</comment>
<keyword evidence="6 14" id="KW-0645">Protease</keyword>
<keyword evidence="11 14" id="KW-1133">Transmembrane helix</keyword>
<dbReference type="InterPro" id="IPR005311">
    <property type="entry name" value="PBP_dimer"/>
</dbReference>
<dbReference type="GO" id="GO:0071972">
    <property type="term" value="F:peptidoglycan L,D-transpeptidase activity"/>
    <property type="evidence" value="ECO:0007669"/>
    <property type="project" value="TreeGrafter"/>
</dbReference>
<evidence type="ECO:0000256" key="6">
    <source>
        <dbReference type="ARBA" id="ARBA00022670"/>
    </source>
</evidence>
<dbReference type="SUPFAM" id="SSF56519">
    <property type="entry name" value="Penicillin binding protein dimerisation domain"/>
    <property type="match status" value="1"/>
</dbReference>
<keyword evidence="10 14" id="KW-0573">Peptidoglycan synthesis</keyword>
<dbReference type="GO" id="GO:0008658">
    <property type="term" value="F:penicillin binding"/>
    <property type="evidence" value="ECO:0007669"/>
    <property type="project" value="UniProtKB-UniRule"/>
</dbReference>
<dbReference type="GO" id="GO:0005886">
    <property type="term" value="C:plasma membrane"/>
    <property type="evidence" value="ECO:0007669"/>
    <property type="project" value="UniProtKB-SubCell"/>
</dbReference>
<protein>
    <recommendedName>
        <fullName evidence="14">Peptidoglycan D,D-transpeptidase MrdA</fullName>
        <ecNumber evidence="14">3.4.16.4</ecNumber>
    </recommendedName>
    <alternativeName>
        <fullName evidence="14">Penicillin-binding protein 2</fullName>
        <shortName evidence="14">PBP-2</shortName>
    </alternativeName>
</protein>
<dbReference type="InterPro" id="IPR050515">
    <property type="entry name" value="Beta-lactam/transpept"/>
</dbReference>
<organism evidence="17 18">
    <name type="scientific">Ferrimonas marina</name>
    <dbReference type="NCBI Taxonomy" id="299255"/>
    <lineage>
        <taxon>Bacteria</taxon>
        <taxon>Pseudomonadati</taxon>
        <taxon>Pseudomonadota</taxon>
        <taxon>Gammaproteobacteria</taxon>
        <taxon>Alteromonadales</taxon>
        <taxon>Ferrimonadaceae</taxon>
        <taxon>Ferrimonas</taxon>
    </lineage>
</organism>
<dbReference type="InterPro" id="IPR001460">
    <property type="entry name" value="PCN-bd_Tpept"/>
</dbReference>
<evidence type="ECO:0000256" key="2">
    <source>
        <dbReference type="ARBA" id="ARBA00004236"/>
    </source>
</evidence>
<comment type="pathway">
    <text evidence="14">Cell wall biogenesis; peptidoglycan biosynthesis.</text>
</comment>
<keyword evidence="3 14" id="KW-1003">Cell membrane</keyword>
<comment type="function">
    <text evidence="14">Catalyzes cross-linking of the peptidoglycan cell wall.</text>
</comment>
<keyword evidence="8 14" id="KW-0378">Hydrolase</keyword>
<evidence type="ECO:0000259" key="16">
    <source>
        <dbReference type="Pfam" id="PF03717"/>
    </source>
</evidence>
<evidence type="ECO:0000256" key="11">
    <source>
        <dbReference type="ARBA" id="ARBA00022989"/>
    </source>
</evidence>
<dbReference type="NCBIfam" id="TIGR03423">
    <property type="entry name" value="pbp2_mrdA"/>
    <property type="match status" value="1"/>
</dbReference>
<proteinExistence type="inferred from homology"/>
<evidence type="ECO:0000256" key="14">
    <source>
        <dbReference type="HAMAP-Rule" id="MF_02081"/>
    </source>
</evidence>
<keyword evidence="13 14" id="KW-0961">Cell wall biogenesis/degradation</keyword>
<reference evidence="17 18" key="1">
    <citation type="submission" date="2016-11" db="EMBL/GenBank/DDBJ databases">
        <authorList>
            <person name="Jaros S."/>
            <person name="Januszkiewicz K."/>
            <person name="Wedrychowicz H."/>
        </authorList>
    </citation>
    <scope>NUCLEOTIDE SEQUENCE [LARGE SCALE GENOMIC DNA]</scope>
    <source>
        <strain evidence="17 18">DSM 16917</strain>
    </source>
</reference>
<dbReference type="Gene3D" id="3.30.1390.30">
    <property type="entry name" value="Penicillin-binding protein 2a, domain 3"/>
    <property type="match status" value="1"/>
</dbReference>
<feature type="transmembrane region" description="Helical" evidence="14">
    <location>
        <begin position="20"/>
        <end position="43"/>
    </location>
</feature>
<keyword evidence="18" id="KW-1185">Reference proteome</keyword>
<dbReference type="RefSeq" id="WP_067664309.1">
    <property type="nucleotide sequence ID" value="NZ_FQXG01000004.1"/>
</dbReference>
<keyword evidence="12 14" id="KW-0472">Membrane</keyword>
<dbReference type="AlphaFoldDB" id="A0A1M5VZZ2"/>
<dbReference type="EMBL" id="FQXG01000004">
    <property type="protein sequence ID" value="SHH80842.1"/>
    <property type="molecule type" value="Genomic_DNA"/>
</dbReference>
<dbReference type="GO" id="GO:0008360">
    <property type="term" value="P:regulation of cell shape"/>
    <property type="evidence" value="ECO:0007669"/>
    <property type="project" value="UniProtKB-KW"/>
</dbReference>
<dbReference type="GO" id="GO:0009252">
    <property type="term" value="P:peptidoglycan biosynthetic process"/>
    <property type="evidence" value="ECO:0007669"/>
    <property type="project" value="UniProtKB-UniRule"/>
</dbReference>
<gene>
    <name evidence="14" type="primary">mrdA</name>
    <name evidence="17" type="ORF">SAMN02745129_3088</name>
</gene>
<dbReference type="SUPFAM" id="SSF56601">
    <property type="entry name" value="beta-lactamase/transpeptidase-like"/>
    <property type="match status" value="1"/>
</dbReference>
<dbReference type="InterPro" id="IPR036138">
    <property type="entry name" value="PBP_dimer_sf"/>
</dbReference>
<dbReference type="Gene3D" id="3.40.710.10">
    <property type="entry name" value="DD-peptidase/beta-lactamase superfamily"/>
    <property type="match status" value="1"/>
</dbReference>
<keyword evidence="5 14" id="KW-0121">Carboxypeptidase</keyword>
<evidence type="ECO:0000256" key="7">
    <source>
        <dbReference type="ARBA" id="ARBA00022692"/>
    </source>
</evidence>
<dbReference type="HAMAP" id="MF_02081">
    <property type="entry name" value="MrdA_transpept"/>
    <property type="match status" value="1"/>
</dbReference>
<evidence type="ECO:0000256" key="8">
    <source>
        <dbReference type="ARBA" id="ARBA00022801"/>
    </source>
</evidence>
<evidence type="ECO:0000313" key="18">
    <source>
        <dbReference type="Proteomes" id="UP000184268"/>
    </source>
</evidence>
<name>A0A1M5VZZ2_9GAMM</name>
<dbReference type="InterPro" id="IPR012338">
    <property type="entry name" value="Beta-lactam/transpept-like"/>
</dbReference>
<evidence type="ECO:0000256" key="5">
    <source>
        <dbReference type="ARBA" id="ARBA00022645"/>
    </source>
</evidence>
<keyword evidence="4 14" id="KW-0997">Cell inner membrane</keyword>
<dbReference type="PANTHER" id="PTHR30627:SF2">
    <property type="entry name" value="PEPTIDOGLYCAN D,D-TRANSPEPTIDASE MRDA"/>
    <property type="match status" value="1"/>
</dbReference>
<dbReference type="Pfam" id="PF00905">
    <property type="entry name" value="Transpeptidase"/>
    <property type="match status" value="1"/>
</dbReference>
<dbReference type="Gene3D" id="3.90.1310.10">
    <property type="entry name" value="Penicillin-binding protein 2a (Domain 2)"/>
    <property type="match status" value="1"/>
</dbReference>
<dbReference type="GO" id="GO:0006508">
    <property type="term" value="P:proteolysis"/>
    <property type="evidence" value="ECO:0007669"/>
    <property type="project" value="UniProtKB-KW"/>
</dbReference>
<evidence type="ECO:0000256" key="10">
    <source>
        <dbReference type="ARBA" id="ARBA00022984"/>
    </source>
</evidence>
<keyword evidence="7 14" id="KW-0812">Transmembrane</keyword>
<evidence type="ECO:0000256" key="12">
    <source>
        <dbReference type="ARBA" id="ARBA00023136"/>
    </source>
</evidence>
<sequence>MKRYKQRVAFRDHAAEAALFTRRAIAGFAFVLVLVGLLLGNLYNIQINDHQSYQTRSNDNRIRLIPVAPNRGLIYDRHGELLADNRPIYSLEVIPERTSNISEHLDALQELLPLTAERREQFEERLKVSRRFRPLTVISRLTQEEVATFSVNQHRFPGFYIEAGLSRFYPHADSLTHLLGYVARINSRDQQRIDEEGNRARYAASRNIGKQGLERFYEKTLHGEPGMLEVEVNNRGRIVRTVNATPSEAGKDLHLTLDLGLQRHAERVLAGRRGAVVAMDPRDGGILAMVSSPSYDPNPFVTGISGSAYSELLNDRNRPLINRATQGQYAPASTVKPLLALLGLEKGHITENTKIWDPGWWQIPGVERRYRNWKRWGEGWVDLNKAITASNDTYFYELAYKTGINDISDFMYQFGFGQGTGVDILEESSGNMPTRDWKRIRYKEPWYIGDTISVGIGQGYWTSTPLQLALSTTILANDGRHLEPHFLRAISNDGELEENRPSERPPVELKRPEAWQKVKHAMYLTAHRSDGSGYRQFNNAPYKSAVKTGTGQVFGLAEDVEYDEDNVAEHLRDNALFVGYAPYDDPQIVIAIVLENAGWGGANAGPVARSLFDYYLLPEYREAADAIITKVQS</sequence>
<comment type="subcellular location">
    <subcellularLocation>
        <location evidence="14">Cell inner membrane</location>
        <topology evidence="14">Single-pass membrane protein</topology>
    </subcellularLocation>
    <subcellularLocation>
        <location evidence="2">Cell membrane</location>
    </subcellularLocation>
    <subcellularLocation>
        <location evidence="1">Membrane</location>
        <topology evidence="1">Single-pass membrane protein</topology>
    </subcellularLocation>
</comment>